<dbReference type="RefSeq" id="WP_371947674.1">
    <property type="nucleotide sequence ID" value="NZ_JAXCEI010000002.1"/>
</dbReference>
<evidence type="ECO:0000256" key="4">
    <source>
        <dbReference type="RuleBase" id="RU003694"/>
    </source>
</evidence>
<keyword evidence="3" id="KW-0012">Acyltransferase</keyword>
<dbReference type="PROSITE" id="PS52004">
    <property type="entry name" value="KS3_2"/>
    <property type="match status" value="1"/>
</dbReference>
<feature type="domain" description="Ketosynthase family 3 (KS3)" evidence="5">
    <location>
        <begin position="1"/>
        <end position="402"/>
    </location>
</feature>
<dbReference type="SMART" id="SM00825">
    <property type="entry name" value="PKS_KS"/>
    <property type="match status" value="1"/>
</dbReference>
<dbReference type="SUPFAM" id="SSF53901">
    <property type="entry name" value="Thiolase-like"/>
    <property type="match status" value="2"/>
</dbReference>
<dbReference type="Pfam" id="PF00109">
    <property type="entry name" value="ketoacyl-synt"/>
    <property type="match status" value="1"/>
</dbReference>
<comment type="similarity">
    <text evidence="1 4">Belongs to the thiolase-like superfamily. Beta-ketoacyl-ACP synthases family.</text>
</comment>
<organism evidence="6 7">
    <name type="scientific">Actinomadura monticuli</name>
    <dbReference type="NCBI Taxonomy" id="3097367"/>
    <lineage>
        <taxon>Bacteria</taxon>
        <taxon>Bacillati</taxon>
        <taxon>Actinomycetota</taxon>
        <taxon>Actinomycetes</taxon>
        <taxon>Streptosporangiales</taxon>
        <taxon>Thermomonosporaceae</taxon>
        <taxon>Actinomadura</taxon>
    </lineage>
</organism>
<evidence type="ECO:0000313" key="6">
    <source>
        <dbReference type="EMBL" id="MFA1538334.1"/>
    </source>
</evidence>
<evidence type="ECO:0000259" key="5">
    <source>
        <dbReference type="PROSITE" id="PS52004"/>
    </source>
</evidence>
<comment type="caution">
    <text evidence="6">The sequence shown here is derived from an EMBL/GenBank/DDBJ whole genome shotgun (WGS) entry which is preliminary data.</text>
</comment>
<evidence type="ECO:0000256" key="2">
    <source>
        <dbReference type="ARBA" id="ARBA00022679"/>
    </source>
</evidence>
<dbReference type="InterPro" id="IPR014031">
    <property type="entry name" value="Ketoacyl_synth_C"/>
</dbReference>
<evidence type="ECO:0000313" key="7">
    <source>
        <dbReference type="Proteomes" id="UP001569963"/>
    </source>
</evidence>
<dbReference type="InterPro" id="IPR016039">
    <property type="entry name" value="Thiolase-like"/>
</dbReference>
<keyword evidence="7" id="KW-1185">Reference proteome</keyword>
<reference evidence="6 7" key="1">
    <citation type="submission" date="2023-11" db="EMBL/GenBank/DDBJ databases">
        <title>Actinomadura monticuli sp. nov., isolated from volcanic ash.</title>
        <authorList>
            <person name="Lee S.D."/>
            <person name="Yang H."/>
            <person name="Kim I.S."/>
        </authorList>
    </citation>
    <scope>NUCLEOTIDE SEQUENCE [LARGE SCALE GENOMIC DNA]</scope>
    <source>
        <strain evidence="6 7">DLS-62</strain>
    </source>
</reference>
<dbReference type="Pfam" id="PF02801">
    <property type="entry name" value="Ketoacyl-synt_C"/>
    <property type="match status" value="1"/>
</dbReference>
<dbReference type="InterPro" id="IPR000794">
    <property type="entry name" value="Beta-ketoacyl_synthase"/>
</dbReference>
<dbReference type="PANTHER" id="PTHR11712:SF322">
    <property type="entry name" value="POLYKETIDE BETA-KETOACYL SYNTHASE 2-RELATED"/>
    <property type="match status" value="1"/>
</dbReference>
<keyword evidence="2 4" id="KW-0808">Transferase</keyword>
<dbReference type="Gene3D" id="3.40.47.10">
    <property type="match status" value="2"/>
</dbReference>
<accession>A0ABV4Q5A3</accession>
<dbReference type="EMBL" id="JAXCEI010000002">
    <property type="protein sequence ID" value="MFA1538334.1"/>
    <property type="molecule type" value="Genomic_DNA"/>
</dbReference>
<gene>
    <name evidence="6" type="ORF">SM611_05275</name>
</gene>
<name>A0ABV4Q5A3_9ACTN</name>
<dbReference type="Proteomes" id="UP001569963">
    <property type="component" value="Unassembled WGS sequence"/>
</dbReference>
<evidence type="ECO:0000256" key="3">
    <source>
        <dbReference type="ARBA" id="ARBA00023315"/>
    </source>
</evidence>
<dbReference type="PANTHER" id="PTHR11712">
    <property type="entry name" value="POLYKETIDE SYNTHASE-RELATED"/>
    <property type="match status" value="1"/>
</dbReference>
<proteinExistence type="inferred from homology"/>
<dbReference type="CDD" id="cd00832">
    <property type="entry name" value="CLF"/>
    <property type="match status" value="1"/>
</dbReference>
<protein>
    <submittedName>
        <fullName evidence="6">Ketosynthase chain-length factor</fullName>
    </submittedName>
</protein>
<sequence length="404" mass="41598">MSAAVVTGVGAVTPHGIGVEAYWEGTMAGRSAIRPVTRFDPASYPVRIAGEVPGFSAAEHVPSRIVPQTDHWTHLGLAAAAMALDDSGIDPAGMPEYEMAVVTASSSGGTEFGQKEMVNLWGRGPEFVGAYQSIAWFYAATTGQISIRHGMRGPCGVIATEQAGGLDAVAQSRRLLRDGTRMVVSGGTDASLCPYGLVAQLSTRALSVRPDPERAYLPFDAEACGYVPGEGGALLIVEDGGHARDRGAGRVYGEIAGYGATFDPPPGSDRPPTLRRAIEKALDDAGVAPDDVDVVFADAMGVPEQDRAEADALTAVFGARGVPVTAPKTLTGRLYAGGAALDLLAALLSIRDSAIPPTAPVAGPVADALDLVLDGPREARVRTALVVARGYGGFNAALVVRAPG</sequence>
<dbReference type="InterPro" id="IPR014030">
    <property type="entry name" value="Ketoacyl_synth_N"/>
</dbReference>
<dbReference type="InterPro" id="IPR020841">
    <property type="entry name" value="PKS_Beta-ketoAc_synthase_dom"/>
</dbReference>
<evidence type="ECO:0000256" key="1">
    <source>
        <dbReference type="ARBA" id="ARBA00008467"/>
    </source>
</evidence>